<sequence length="97" mass="10362">MTVRPEADAMIAFLNELLALDSSFVNDLVSHRPPCGCAIANHPSVQVAKHGDTYRTGILGVINGFLGTIDHGPMAGWGPIIAVFEGDTIARFRRTDG</sequence>
<gene>
    <name evidence="1" type="ORF">SAMN06295912_102234</name>
</gene>
<dbReference type="EMBL" id="FZOS01000002">
    <property type="protein sequence ID" value="SNS20001.1"/>
    <property type="molecule type" value="Genomic_DNA"/>
</dbReference>
<name>A0A239CJY1_9SPHN</name>
<dbReference type="Proteomes" id="UP000198281">
    <property type="component" value="Unassembled WGS sequence"/>
</dbReference>
<reference evidence="2" key="1">
    <citation type="submission" date="2017-06" db="EMBL/GenBank/DDBJ databases">
        <authorList>
            <person name="Varghese N."/>
            <person name="Submissions S."/>
        </authorList>
    </citation>
    <scope>NUCLEOTIDE SEQUENCE [LARGE SCALE GENOMIC DNA]</scope>
    <source>
        <strain evidence="2">LNB2</strain>
    </source>
</reference>
<dbReference type="RefSeq" id="WP_089218226.1">
    <property type="nucleotide sequence ID" value="NZ_FZOS01000002.1"/>
</dbReference>
<evidence type="ECO:0000313" key="1">
    <source>
        <dbReference type="EMBL" id="SNS20001.1"/>
    </source>
</evidence>
<protein>
    <submittedName>
        <fullName evidence="1">Uncharacterized protein</fullName>
    </submittedName>
</protein>
<evidence type="ECO:0000313" key="2">
    <source>
        <dbReference type="Proteomes" id="UP000198281"/>
    </source>
</evidence>
<proteinExistence type="predicted"/>
<organism evidence="1 2">
    <name type="scientific">Edaphosphingomonas laterariae</name>
    <dbReference type="NCBI Taxonomy" id="861865"/>
    <lineage>
        <taxon>Bacteria</taxon>
        <taxon>Pseudomonadati</taxon>
        <taxon>Pseudomonadota</taxon>
        <taxon>Alphaproteobacteria</taxon>
        <taxon>Sphingomonadales</taxon>
        <taxon>Rhizorhabdaceae</taxon>
        <taxon>Edaphosphingomonas</taxon>
    </lineage>
</organism>
<dbReference type="AlphaFoldDB" id="A0A239CJY1"/>
<accession>A0A239CJY1</accession>
<keyword evidence="2" id="KW-1185">Reference proteome</keyword>